<dbReference type="InterPro" id="IPR029787">
    <property type="entry name" value="Nucleotide_cyclase"/>
</dbReference>
<evidence type="ECO:0000259" key="7">
    <source>
        <dbReference type="PROSITE" id="PS50885"/>
    </source>
</evidence>
<dbReference type="InterPro" id="IPR001610">
    <property type="entry name" value="PAC"/>
</dbReference>
<dbReference type="PANTHER" id="PTHR46663">
    <property type="entry name" value="DIGUANYLATE CYCLASE DGCT-RELATED"/>
    <property type="match status" value="1"/>
</dbReference>
<dbReference type="NCBIfam" id="TIGR00229">
    <property type="entry name" value="sensory_box"/>
    <property type="match status" value="1"/>
</dbReference>
<keyword evidence="4" id="KW-0472">Membrane</keyword>
<dbReference type="GO" id="GO:0007165">
    <property type="term" value="P:signal transduction"/>
    <property type="evidence" value="ECO:0007669"/>
    <property type="project" value="InterPro"/>
</dbReference>
<gene>
    <name evidence="9" type="ORF">GJV18_14830</name>
</gene>
<dbReference type="PANTHER" id="PTHR46663:SF4">
    <property type="entry name" value="DIGUANYLATE CYCLASE DGCT-RELATED"/>
    <property type="match status" value="1"/>
</dbReference>
<dbReference type="Pfam" id="PF05228">
    <property type="entry name" value="CHASE4"/>
    <property type="match status" value="1"/>
</dbReference>
<comment type="subcellular location">
    <subcellularLocation>
        <location evidence="2">Cell inner membrane</location>
    </subcellularLocation>
</comment>
<dbReference type="SUPFAM" id="SSF55073">
    <property type="entry name" value="Nucleotide cyclase"/>
    <property type="match status" value="1"/>
</dbReference>
<dbReference type="Gene3D" id="3.30.70.270">
    <property type="match status" value="1"/>
</dbReference>
<dbReference type="SMART" id="SM00091">
    <property type="entry name" value="PAS"/>
    <property type="match status" value="1"/>
</dbReference>
<dbReference type="AlphaFoldDB" id="A0A6I4L3T6"/>
<dbReference type="NCBIfam" id="TIGR00254">
    <property type="entry name" value="GGDEF"/>
    <property type="match status" value="1"/>
</dbReference>
<protein>
    <submittedName>
        <fullName evidence="9">Diguanylate cyclase</fullName>
    </submittedName>
</protein>
<keyword evidence="4" id="KW-1133">Transmembrane helix</keyword>
<dbReference type="InterPro" id="IPR013656">
    <property type="entry name" value="PAS_4"/>
</dbReference>
<dbReference type="CDD" id="cd00130">
    <property type="entry name" value="PAS"/>
    <property type="match status" value="1"/>
</dbReference>
<dbReference type="SMART" id="SM00086">
    <property type="entry name" value="PAC"/>
    <property type="match status" value="1"/>
</dbReference>
<evidence type="ECO:0000256" key="3">
    <source>
        <dbReference type="ARBA" id="ARBA00022777"/>
    </source>
</evidence>
<keyword evidence="4" id="KW-0812">Transmembrane</keyword>
<keyword evidence="10" id="KW-1185">Reference proteome</keyword>
<dbReference type="Pfam" id="PF00990">
    <property type="entry name" value="GGDEF"/>
    <property type="match status" value="1"/>
</dbReference>
<dbReference type="CDD" id="cd01949">
    <property type="entry name" value="GGDEF"/>
    <property type="match status" value="1"/>
</dbReference>
<dbReference type="InterPro" id="IPR000014">
    <property type="entry name" value="PAS"/>
</dbReference>
<dbReference type="GO" id="GO:0016301">
    <property type="term" value="F:kinase activity"/>
    <property type="evidence" value="ECO:0007669"/>
    <property type="project" value="UniProtKB-KW"/>
</dbReference>
<sequence length="669" mass="75030">MPLRRRLFWLFTPLLALTLLSVYGLAERILLARFDQQDQQALEREARQLHHHLDSEISGYLNMLRSYAWWDESYRFVQSENSNFIQHQLHSDVLIGLSFHFMFFFDEQGQLIGEFWAPPALDQLVSIDHEAPRSLASLRQAILQRSQELGALQHHGDPLHALAQLSLVQGVASLLLSSPISTSQRDAKPAGSIVAGHLLDVGRLQQLQARSQAQLQLRAATQGTAEQTWQTLPSGLAKHNGGALLSDHWHPTEALQRSELLFRNSRGEHELSLQITLPRLLYQEGHLAIRFFLVAAVLVTLSATVLLYLGLEYWVLRRVQRMHEEIAVIGHAPVLSRLQDQGHDELGALAGELNQMLDRLQQSEVRDQAILDSIQDGYFEIDTQGQLLKVNRALGDLLGYSQAQLLGLSLRDLLSAEQVERAQAQFLQALEEGTTLISPFTAPFRRADGSQAHCEIRFSLIIDNQGQLTGYHGILRDVSEQMAYQQQLRDLAYRDPLTELGNRKAFAEQLQQALEQAQQQGHGLALLYVDLDRFKEVNDRFGHDTGDALLLAIAERMRNTLRQPEHLYRLGGDEFTLLMPDGDALAADKLAQRLIQALSQPFEFKGVRIDFVTPSVGIALYPEHASSASALISAADQAMYLAKQVRNSVVLYRPTEATTPLPGALSPEE</sequence>
<dbReference type="InterPro" id="IPR000160">
    <property type="entry name" value="GGDEF_dom"/>
</dbReference>
<feature type="domain" description="GGDEF" evidence="8">
    <location>
        <begin position="522"/>
        <end position="654"/>
    </location>
</feature>
<dbReference type="InterPro" id="IPR000700">
    <property type="entry name" value="PAS-assoc_C"/>
</dbReference>
<dbReference type="FunFam" id="3.30.70.270:FF:000001">
    <property type="entry name" value="Diguanylate cyclase domain protein"/>
    <property type="match status" value="1"/>
</dbReference>
<name>A0A6I4L3T6_9PSED</name>
<dbReference type="InterPro" id="IPR035965">
    <property type="entry name" value="PAS-like_dom_sf"/>
</dbReference>
<evidence type="ECO:0000259" key="6">
    <source>
        <dbReference type="PROSITE" id="PS50113"/>
    </source>
</evidence>
<dbReference type="SMART" id="SM00304">
    <property type="entry name" value="HAMP"/>
    <property type="match status" value="1"/>
</dbReference>
<dbReference type="InterPro" id="IPR052163">
    <property type="entry name" value="DGC-Regulatory_Protein"/>
</dbReference>
<evidence type="ECO:0000256" key="4">
    <source>
        <dbReference type="SAM" id="Phobius"/>
    </source>
</evidence>
<evidence type="ECO:0000259" key="5">
    <source>
        <dbReference type="PROSITE" id="PS50112"/>
    </source>
</evidence>
<evidence type="ECO:0000256" key="1">
    <source>
        <dbReference type="ARBA" id="ARBA00001946"/>
    </source>
</evidence>
<organism evidence="9 10">
    <name type="scientific">Pseudomonas xionganensis</name>
    <dbReference type="NCBI Taxonomy" id="2654845"/>
    <lineage>
        <taxon>Bacteria</taxon>
        <taxon>Pseudomonadati</taxon>
        <taxon>Pseudomonadota</taxon>
        <taxon>Gammaproteobacteria</taxon>
        <taxon>Pseudomonadales</taxon>
        <taxon>Pseudomonadaceae</taxon>
        <taxon>Pseudomonas</taxon>
    </lineage>
</organism>
<dbReference type="InterPro" id="IPR003660">
    <property type="entry name" value="HAMP_dom"/>
</dbReference>
<dbReference type="SUPFAM" id="SSF55785">
    <property type="entry name" value="PYP-like sensor domain (PAS domain)"/>
    <property type="match status" value="1"/>
</dbReference>
<dbReference type="RefSeq" id="WP_160346930.1">
    <property type="nucleotide sequence ID" value="NZ_WKJZ01000002.1"/>
</dbReference>
<reference evidence="9 10" key="1">
    <citation type="submission" date="2019-11" db="EMBL/GenBank/DDBJ databases">
        <title>Pseudomonas flavidum sp. nov., isolated from Baiyang Lake.</title>
        <authorList>
            <person name="Zhao Y."/>
        </authorList>
    </citation>
    <scope>NUCLEOTIDE SEQUENCE [LARGE SCALE GENOMIC DNA]</scope>
    <source>
        <strain evidence="10">R-22-3 w-18</strain>
    </source>
</reference>
<evidence type="ECO:0000313" key="9">
    <source>
        <dbReference type="EMBL" id="MVW76593.1"/>
    </source>
</evidence>
<dbReference type="InterPro" id="IPR043128">
    <property type="entry name" value="Rev_trsase/Diguanyl_cyclase"/>
</dbReference>
<evidence type="ECO:0000259" key="8">
    <source>
        <dbReference type="PROSITE" id="PS50887"/>
    </source>
</evidence>
<dbReference type="PROSITE" id="PS50887">
    <property type="entry name" value="GGDEF"/>
    <property type="match status" value="1"/>
</dbReference>
<feature type="transmembrane region" description="Helical" evidence="4">
    <location>
        <begin position="287"/>
        <end position="311"/>
    </location>
</feature>
<proteinExistence type="predicted"/>
<feature type="domain" description="PAC" evidence="6">
    <location>
        <begin position="438"/>
        <end position="490"/>
    </location>
</feature>
<comment type="cofactor">
    <cofactor evidence="1">
        <name>Mg(2+)</name>
        <dbReference type="ChEBI" id="CHEBI:18420"/>
    </cofactor>
</comment>
<feature type="domain" description="PAS" evidence="5">
    <location>
        <begin position="363"/>
        <end position="433"/>
    </location>
</feature>
<evidence type="ECO:0000256" key="2">
    <source>
        <dbReference type="ARBA" id="ARBA00004533"/>
    </source>
</evidence>
<dbReference type="GO" id="GO:0005886">
    <property type="term" value="C:plasma membrane"/>
    <property type="evidence" value="ECO:0007669"/>
    <property type="project" value="UniProtKB-SubCell"/>
</dbReference>
<dbReference type="Pfam" id="PF00672">
    <property type="entry name" value="HAMP"/>
    <property type="match status" value="1"/>
</dbReference>
<dbReference type="PROSITE" id="PS50112">
    <property type="entry name" value="PAS"/>
    <property type="match status" value="1"/>
</dbReference>
<dbReference type="InterPro" id="IPR007892">
    <property type="entry name" value="CHASE4"/>
</dbReference>
<dbReference type="PROSITE" id="PS50885">
    <property type="entry name" value="HAMP"/>
    <property type="match status" value="1"/>
</dbReference>
<dbReference type="SMART" id="SM00267">
    <property type="entry name" value="GGDEF"/>
    <property type="match status" value="1"/>
</dbReference>
<keyword evidence="3" id="KW-0808">Transferase</keyword>
<dbReference type="Gene3D" id="6.10.340.10">
    <property type="match status" value="1"/>
</dbReference>
<dbReference type="EMBL" id="WKJZ01000002">
    <property type="protein sequence ID" value="MVW76593.1"/>
    <property type="molecule type" value="Genomic_DNA"/>
</dbReference>
<dbReference type="Proteomes" id="UP000429555">
    <property type="component" value="Unassembled WGS sequence"/>
</dbReference>
<feature type="domain" description="HAMP" evidence="7">
    <location>
        <begin position="313"/>
        <end position="365"/>
    </location>
</feature>
<dbReference type="PROSITE" id="PS50113">
    <property type="entry name" value="PAC"/>
    <property type="match status" value="1"/>
</dbReference>
<dbReference type="Pfam" id="PF08448">
    <property type="entry name" value="PAS_4"/>
    <property type="match status" value="1"/>
</dbReference>
<accession>A0A6I4L3T6</accession>
<comment type="caution">
    <text evidence="9">The sequence shown here is derived from an EMBL/GenBank/DDBJ whole genome shotgun (WGS) entry which is preliminary data.</text>
</comment>
<dbReference type="Gene3D" id="3.30.450.20">
    <property type="entry name" value="PAS domain"/>
    <property type="match status" value="1"/>
</dbReference>
<dbReference type="CDD" id="cd06225">
    <property type="entry name" value="HAMP"/>
    <property type="match status" value="1"/>
</dbReference>
<evidence type="ECO:0000313" key="10">
    <source>
        <dbReference type="Proteomes" id="UP000429555"/>
    </source>
</evidence>
<keyword evidence="3" id="KW-0418">Kinase</keyword>